<protein>
    <submittedName>
        <fullName evidence="2">Uncharacterized protein</fullName>
    </submittedName>
</protein>
<feature type="transmembrane region" description="Helical" evidence="1">
    <location>
        <begin position="74"/>
        <end position="93"/>
    </location>
</feature>
<feature type="transmembrane region" description="Helical" evidence="1">
    <location>
        <begin position="45"/>
        <end position="67"/>
    </location>
</feature>
<sequence>MVLRAYGATRLWVYGAMGLWGYGAIGLSGFGVLEYGLWGYGDMGLWGYGVTGLWGYWAMGLWGFGAMGYGAMEIWDYGAMEIWAYGAMGIWVYGAMRLWGYGAMEIWGYGALLPLIVVQDGEMSGLQICLVPHNALLASFVNTPGIMRHFVMRSCSDKPIVNCTREQMFGDMYTVCHYHCSDDGCNSGSSLRLTRARSSSFAWVVQAIVLSLWSFAASRFTSVFLTHGRLEYSLIYIKSVPKYGISGSGQDYLGFKEMWKLQEL</sequence>
<dbReference type="OrthoDB" id="10062410at2759"/>
<evidence type="ECO:0000313" key="3">
    <source>
        <dbReference type="Proteomes" id="UP000271974"/>
    </source>
</evidence>
<organism evidence="2 3">
    <name type="scientific">Elysia chlorotica</name>
    <name type="common">Eastern emerald elysia</name>
    <name type="synonym">Sea slug</name>
    <dbReference type="NCBI Taxonomy" id="188477"/>
    <lineage>
        <taxon>Eukaryota</taxon>
        <taxon>Metazoa</taxon>
        <taxon>Spiralia</taxon>
        <taxon>Lophotrochozoa</taxon>
        <taxon>Mollusca</taxon>
        <taxon>Gastropoda</taxon>
        <taxon>Heterobranchia</taxon>
        <taxon>Euthyneura</taxon>
        <taxon>Panpulmonata</taxon>
        <taxon>Sacoglossa</taxon>
        <taxon>Placobranchoidea</taxon>
        <taxon>Plakobranchidae</taxon>
        <taxon>Elysia</taxon>
    </lineage>
</organism>
<dbReference type="AlphaFoldDB" id="A0A3S1ADK0"/>
<keyword evidence="1" id="KW-0472">Membrane</keyword>
<keyword evidence="3" id="KW-1185">Reference proteome</keyword>
<feature type="transmembrane region" description="Helical" evidence="1">
    <location>
        <begin position="12"/>
        <end position="33"/>
    </location>
</feature>
<dbReference type="Proteomes" id="UP000271974">
    <property type="component" value="Unassembled WGS sequence"/>
</dbReference>
<accession>A0A3S1ADK0</accession>
<comment type="caution">
    <text evidence="2">The sequence shown here is derived from an EMBL/GenBank/DDBJ whole genome shotgun (WGS) entry which is preliminary data.</text>
</comment>
<name>A0A3S1ADK0_ELYCH</name>
<keyword evidence="1" id="KW-1133">Transmembrane helix</keyword>
<evidence type="ECO:0000256" key="1">
    <source>
        <dbReference type="SAM" id="Phobius"/>
    </source>
</evidence>
<gene>
    <name evidence="2" type="ORF">EGW08_003017</name>
</gene>
<feature type="transmembrane region" description="Helical" evidence="1">
    <location>
        <begin position="201"/>
        <end position="220"/>
    </location>
</feature>
<keyword evidence="1" id="KW-0812">Transmembrane</keyword>
<reference evidence="2 3" key="1">
    <citation type="submission" date="2019-01" db="EMBL/GenBank/DDBJ databases">
        <title>A draft genome assembly of the solar-powered sea slug Elysia chlorotica.</title>
        <authorList>
            <person name="Cai H."/>
            <person name="Li Q."/>
            <person name="Fang X."/>
            <person name="Li J."/>
            <person name="Curtis N.E."/>
            <person name="Altenburger A."/>
            <person name="Shibata T."/>
            <person name="Feng M."/>
            <person name="Maeda T."/>
            <person name="Schwartz J.A."/>
            <person name="Shigenobu S."/>
            <person name="Lundholm N."/>
            <person name="Nishiyama T."/>
            <person name="Yang H."/>
            <person name="Hasebe M."/>
            <person name="Li S."/>
            <person name="Pierce S.K."/>
            <person name="Wang J."/>
        </authorList>
    </citation>
    <scope>NUCLEOTIDE SEQUENCE [LARGE SCALE GENOMIC DNA]</scope>
    <source>
        <strain evidence="2">EC2010</strain>
        <tissue evidence="2">Whole organism of an adult</tissue>
    </source>
</reference>
<evidence type="ECO:0000313" key="2">
    <source>
        <dbReference type="EMBL" id="RUS89207.1"/>
    </source>
</evidence>
<proteinExistence type="predicted"/>
<dbReference type="EMBL" id="RQTK01000062">
    <property type="protein sequence ID" value="RUS89207.1"/>
    <property type="molecule type" value="Genomic_DNA"/>
</dbReference>